<comment type="caution">
    <text evidence="7">The sequence shown here is derived from an EMBL/GenBank/DDBJ whole genome shotgun (WGS) entry which is preliminary data.</text>
</comment>
<evidence type="ECO:0000256" key="4">
    <source>
        <dbReference type="ARBA" id="ARBA00022968"/>
    </source>
</evidence>
<dbReference type="InterPro" id="IPR040911">
    <property type="entry name" value="Exostosin_GT47"/>
</dbReference>
<gene>
    <name evidence="7" type="ORF">LITE_LOCUS6076</name>
</gene>
<comment type="subcellular location">
    <subcellularLocation>
        <location evidence="1">Golgi apparatus membrane</location>
        <topology evidence="1">Single-pass type II membrane protein</topology>
    </subcellularLocation>
</comment>
<dbReference type="PANTHER" id="PTHR11062">
    <property type="entry name" value="EXOSTOSIN HEPARAN SULFATE GLYCOSYLTRANSFERASE -RELATED"/>
    <property type="match status" value="1"/>
</dbReference>
<feature type="domain" description="Exostosin GT47" evidence="6">
    <location>
        <begin position="1"/>
        <end position="67"/>
    </location>
</feature>
<name>A0AAV0HUU8_9ROSI</name>
<sequence length="116" mass="13431">MGSSKFCLCPSGYEVASPRIVEAINHGCVPVLISANYSLPFAEVLDWSEFTVSVPVERIGELKEILEGVSEERYLEMYERVKRVRRHFVLNRPAKAYDLLHMVLHSLWLRRLNVRL</sequence>
<reference evidence="7" key="1">
    <citation type="submission" date="2022-08" db="EMBL/GenBank/DDBJ databases">
        <authorList>
            <person name="Gutierrez-Valencia J."/>
        </authorList>
    </citation>
    <scope>NUCLEOTIDE SEQUENCE</scope>
</reference>
<dbReference type="Pfam" id="PF03016">
    <property type="entry name" value="Exostosin_GT47"/>
    <property type="match status" value="1"/>
</dbReference>
<keyword evidence="4" id="KW-0735">Signal-anchor</keyword>
<evidence type="ECO:0000256" key="1">
    <source>
        <dbReference type="ARBA" id="ARBA00004323"/>
    </source>
</evidence>
<evidence type="ECO:0000259" key="6">
    <source>
        <dbReference type="Pfam" id="PF03016"/>
    </source>
</evidence>
<dbReference type="InterPro" id="IPR004263">
    <property type="entry name" value="Exostosin"/>
</dbReference>
<accession>A0AAV0HUU8</accession>
<dbReference type="GO" id="GO:0000139">
    <property type="term" value="C:Golgi membrane"/>
    <property type="evidence" value="ECO:0007669"/>
    <property type="project" value="UniProtKB-SubCell"/>
</dbReference>
<evidence type="ECO:0000313" key="8">
    <source>
        <dbReference type="Proteomes" id="UP001154282"/>
    </source>
</evidence>
<keyword evidence="3" id="KW-0808">Transferase</keyword>
<dbReference type="EMBL" id="CAMGYJ010000003">
    <property type="protein sequence ID" value="CAI0389076.1"/>
    <property type="molecule type" value="Genomic_DNA"/>
</dbReference>
<comment type="similarity">
    <text evidence="2">Belongs to the glycosyltransferase 47 family.</text>
</comment>
<dbReference type="AlphaFoldDB" id="A0AAV0HUU8"/>
<protein>
    <recommendedName>
        <fullName evidence="6">Exostosin GT47 domain-containing protein</fullName>
    </recommendedName>
</protein>
<evidence type="ECO:0000256" key="2">
    <source>
        <dbReference type="ARBA" id="ARBA00010271"/>
    </source>
</evidence>
<dbReference type="PANTHER" id="PTHR11062:SF264">
    <property type="entry name" value="PUTATIVE-RELATED"/>
    <property type="match status" value="1"/>
</dbReference>
<keyword evidence="4" id="KW-0812">Transmembrane</keyword>
<dbReference type="GO" id="GO:0016757">
    <property type="term" value="F:glycosyltransferase activity"/>
    <property type="evidence" value="ECO:0007669"/>
    <property type="project" value="UniProtKB-KW"/>
</dbReference>
<proteinExistence type="inferred from homology"/>
<keyword evidence="8" id="KW-1185">Reference proteome</keyword>
<dbReference type="Proteomes" id="UP001154282">
    <property type="component" value="Unassembled WGS sequence"/>
</dbReference>
<evidence type="ECO:0000313" key="7">
    <source>
        <dbReference type="EMBL" id="CAI0389076.1"/>
    </source>
</evidence>
<evidence type="ECO:0000256" key="5">
    <source>
        <dbReference type="ARBA" id="ARBA00023034"/>
    </source>
</evidence>
<evidence type="ECO:0000256" key="3">
    <source>
        <dbReference type="ARBA" id="ARBA00022676"/>
    </source>
</evidence>
<keyword evidence="5" id="KW-0333">Golgi apparatus</keyword>
<organism evidence="7 8">
    <name type="scientific">Linum tenue</name>
    <dbReference type="NCBI Taxonomy" id="586396"/>
    <lineage>
        <taxon>Eukaryota</taxon>
        <taxon>Viridiplantae</taxon>
        <taxon>Streptophyta</taxon>
        <taxon>Embryophyta</taxon>
        <taxon>Tracheophyta</taxon>
        <taxon>Spermatophyta</taxon>
        <taxon>Magnoliopsida</taxon>
        <taxon>eudicotyledons</taxon>
        <taxon>Gunneridae</taxon>
        <taxon>Pentapetalae</taxon>
        <taxon>rosids</taxon>
        <taxon>fabids</taxon>
        <taxon>Malpighiales</taxon>
        <taxon>Linaceae</taxon>
        <taxon>Linum</taxon>
    </lineage>
</organism>
<keyword evidence="3" id="KW-0328">Glycosyltransferase</keyword>